<dbReference type="Pfam" id="PF01930">
    <property type="entry name" value="Cas_Cas4"/>
    <property type="match status" value="1"/>
</dbReference>
<evidence type="ECO:0000256" key="9">
    <source>
        <dbReference type="RuleBase" id="RU365022"/>
    </source>
</evidence>
<evidence type="ECO:0000256" key="1">
    <source>
        <dbReference type="ARBA" id="ARBA00022722"/>
    </source>
</evidence>
<dbReference type="GO" id="GO:0046872">
    <property type="term" value="F:metal ion binding"/>
    <property type="evidence" value="ECO:0007669"/>
    <property type="project" value="UniProtKB-KW"/>
</dbReference>
<keyword evidence="6 9" id="KW-0411">Iron-sulfur</keyword>
<accession>A0A1H0QPT7</accession>
<comment type="cofactor">
    <cofactor evidence="9">
        <name>iron-sulfur cluster</name>
        <dbReference type="ChEBI" id="CHEBI:30408"/>
    </cofactor>
</comment>
<evidence type="ECO:0000256" key="2">
    <source>
        <dbReference type="ARBA" id="ARBA00022723"/>
    </source>
</evidence>
<evidence type="ECO:0000256" key="5">
    <source>
        <dbReference type="ARBA" id="ARBA00023004"/>
    </source>
</evidence>
<evidence type="ECO:0000259" key="10">
    <source>
        <dbReference type="Pfam" id="PF01930"/>
    </source>
</evidence>
<evidence type="ECO:0000256" key="6">
    <source>
        <dbReference type="ARBA" id="ARBA00023014"/>
    </source>
</evidence>
<comment type="similarity">
    <text evidence="9">Belongs to the CRISPR-associated exonuclease Cas4 family.</text>
</comment>
<reference evidence="11 12" key="1">
    <citation type="submission" date="2016-10" db="EMBL/GenBank/DDBJ databases">
        <authorList>
            <person name="de Groot N.N."/>
        </authorList>
    </citation>
    <scope>NUCLEOTIDE SEQUENCE [LARGE SCALE GENOMIC DNA]</scope>
    <source>
        <strain evidence="11 12">DSM 12272</strain>
    </source>
</reference>
<dbReference type="PANTHER" id="PTHR37168:SF1">
    <property type="entry name" value="CRISPR-ASSOCIATED EXONUCLEASE CAS4"/>
    <property type="match status" value="1"/>
</dbReference>
<comment type="function">
    <text evidence="9">CRISPR (clustered regularly interspaced short palindromic repeat) is an adaptive immune system that provides protection against mobile genetic elements (viruses, transposable elements and conjugative plasmids). CRISPR clusters contain sequences complementary to antecedent mobile elements and target invading nucleic acids. CRISPR clusters are transcribed and processed into CRISPR RNA (crRNA).</text>
</comment>
<dbReference type="Gene3D" id="3.90.320.10">
    <property type="match status" value="1"/>
</dbReference>
<sequence length="164" mass="19296">MDKPISGMMIYYYIVCKRKLWYFYNQIQMESDNENVKIGKVLDETAYGREEKHINIDDVISIDYIKNRGVLHEVKKSRKIEEAGIMQIKYYLYYLKQRGVEGITGKVDYPLLKQSVDIELTAEDAKYIETVLIDLKELVNKPLPPLIEKKSICKSCAYFELCYI</sequence>
<dbReference type="GO" id="GO:0004527">
    <property type="term" value="F:exonuclease activity"/>
    <property type="evidence" value="ECO:0007669"/>
    <property type="project" value="UniProtKB-KW"/>
</dbReference>
<evidence type="ECO:0000313" key="11">
    <source>
        <dbReference type="EMBL" id="SDP18749.1"/>
    </source>
</evidence>
<keyword evidence="5 9" id="KW-0408">Iron</keyword>
<evidence type="ECO:0000256" key="8">
    <source>
        <dbReference type="ARBA" id="ARBA00023211"/>
    </source>
</evidence>
<dbReference type="PANTHER" id="PTHR37168">
    <property type="entry name" value="CRISPR-ASSOCIATED EXONUCLEASE CAS4"/>
    <property type="match status" value="1"/>
</dbReference>
<dbReference type="InterPro" id="IPR022765">
    <property type="entry name" value="Dna2/Cas4_DUF83"/>
</dbReference>
<evidence type="ECO:0000256" key="4">
    <source>
        <dbReference type="ARBA" id="ARBA00022839"/>
    </source>
</evidence>
<evidence type="ECO:0000256" key="7">
    <source>
        <dbReference type="ARBA" id="ARBA00023118"/>
    </source>
</evidence>
<dbReference type="STRING" id="94869.SAMN04488529_102443"/>
<organism evidence="11 12">
    <name type="scientific">Clostridium gasigenes</name>
    <dbReference type="NCBI Taxonomy" id="94869"/>
    <lineage>
        <taxon>Bacteria</taxon>
        <taxon>Bacillati</taxon>
        <taxon>Bacillota</taxon>
        <taxon>Clostridia</taxon>
        <taxon>Eubacteriales</taxon>
        <taxon>Clostridiaceae</taxon>
        <taxon>Clostridium</taxon>
    </lineage>
</organism>
<keyword evidence="7 9" id="KW-0051">Antiviral defense</keyword>
<dbReference type="InterPro" id="IPR013343">
    <property type="entry name" value="CRISPR-assoc_prot_Cas4"/>
</dbReference>
<dbReference type="EC" id="3.1.12.1" evidence="9"/>
<dbReference type="Proteomes" id="UP000198597">
    <property type="component" value="Unassembled WGS sequence"/>
</dbReference>
<protein>
    <recommendedName>
        <fullName evidence="9">CRISPR-associated exonuclease Cas4</fullName>
        <ecNumber evidence="9">3.1.12.1</ecNumber>
    </recommendedName>
</protein>
<proteinExistence type="inferred from homology"/>
<keyword evidence="12" id="KW-1185">Reference proteome</keyword>
<keyword evidence="4 9" id="KW-0269">Exonuclease</keyword>
<dbReference type="RefSeq" id="WP_089967401.1">
    <property type="nucleotide sequence ID" value="NZ_FNJM01000002.1"/>
</dbReference>
<name>A0A1H0QPT7_9CLOT</name>
<comment type="cofactor">
    <cofactor evidence="9">
        <name>Mg(2+)</name>
        <dbReference type="ChEBI" id="CHEBI:18420"/>
    </cofactor>
    <cofactor evidence="9">
        <name>Mn(2+)</name>
        <dbReference type="ChEBI" id="CHEBI:29035"/>
    </cofactor>
    <text evidence="9">Mg(2+) or Mn(2+) required for ssDNA cleavage activity.</text>
</comment>
<keyword evidence="2 9" id="KW-0479">Metal-binding</keyword>
<evidence type="ECO:0000256" key="3">
    <source>
        <dbReference type="ARBA" id="ARBA00022801"/>
    </source>
</evidence>
<dbReference type="InterPro" id="IPR011604">
    <property type="entry name" value="PDDEXK-like_dom_sf"/>
</dbReference>
<dbReference type="AlphaFoldDB" id="A0A1H0QPT7"/>
<keyword evidence="8 9" id="KW-0464">Manganese</keyword>
<dbReference type="OrthoDB" id="9794720at2"/>
<feature type="domain" description="DUF83" evidence="10">
    <location>
        <begin position="7"/>
        <end position="164"/>
    </location>
</feature>
<evidence type="ECO:0000313" key="12">
    <source>
        <dbReference type="Proteomes" id="UP000198597"/>
    </source>
</evidence>
<keyword evidence="1 9" id="KW-0540">Nuclease</keyword>
<gene>
    <name evidence="11" type="ORF">SAMN04488529_102443</name>
</gene>
<keyword evidence="3 9" id="KW-0378">Hydrolase</keyword>
<dbReference type="GO" id="GO:0051536">
    <property type="term" value="F:iron-sulfur cluster binding"/>
    <property type="evidence" value="ECO:0007669"/>
    <property type="project" value="UniProtKB-KW"/>
</dbReference>
<dbReference type="EMBL" id="FNJM01000002">
    <property type="protein sequence ID" value="SDP18749.1"/>
    <property type="molecule type" value="Genomic_DNA"/>
</dbReference>
<dbReference type="GO" id="GO:0051607">
    <property type="term" value="P:defense response to virus"/>
    <property type="evidence" value="ECO:0007669"/>
    <property type="project" value="UniProtKB-KW"/>
</dbReference>
<dbReference type="NCBIfam" id="TIGR00372">
    <property type="entry name" value="cas4"/>
    <property type="match status" value="1"/>
</dbReference>